<comment type="caution">
    <text evidence="3">The sequence shown here is derived from an EMBL/GenBank/DDBJ whole genome shotgun (WGS) entry which is preliminary data.</text>
</comment>
<evidence type="ECO:0000313" key="3">
    <source>
        <dbReference type="EMBL" id="GGD85061.1"/>
    </source>
</evidence>
<keyword evidence="1" id="KW-0472">Membrane</keyword>
<feature type="transmembrane region" description="Helical" evidence="1">
    <location>
        <begin position="21"/>
        <end position="40"/>
    </location>
</feature>
<feature type="domain" description="TadE-like" evidence="2">
    <location>
        <begin position="16"/>
        <end position="57"/>
    </location>
</feature>
<name>A0A916ZC60_9SPHN</name>
<organism evidence="3 4">
    <name type="scientific">Croceicoccus mobilis</name>
    <dbReference type="NCBI Taxonomy" id="1703339"/>
    <lineage>
        <taxon>Bacteria</taxon>
        <taxon>Pseudomonadati</taxon>
        <taxon>Pseudomonadota</taxon>
        <taxon>Alphaproteobacteria</taxon>
        <taxon>Sphingomonadales</taxon>
        <taxon>Erythrobacteraceae</taxon>
        <taxon>Croceicoccus</taxon>
    </lineage>
</organism>
<evidence type="ECO:0000313" key="4">
    <source>
        <dbReference type="Proteomes" id="UP000612349"/>
    </source>
</evidence>
<dbReference type="AlphaFoldDB" id="A0A916ZC60"/>
<keyword evidence="1" id="KW-0812">Transmembrane</keyword>
<evidence type="ECO:0000256" key="1">
    <source>
        <dbReference type="SAM" id="Phobius"/>
    </source>
</evidence>
<accession>A0A916ZC60</accession>
<keyword evidence="1" id="KW-1133">Transmembrane helix</keyword>
<reference evidence="3" key="1">
    <citation type="journal article" date="2014" name="Int. J. Syst. Evol. Microbiol.">
        <title>Complete genome sequence of Corynebacterium casei LMG S-19264T (=DSM 44701T), isolated from a smear-ripened cheese.</title>
        <authorList>
            <consortium name="US DOE Joint Genome Institute (JGI-PGF)"/>
            <person name="Walter F."/>
            <person name="Albersmeier A."/>
            <person name="Kalinowski J."/>
            <person name="Ruckert C."/>
        </authorList>
    </citation>
    <scope>NUCLEOTIDE SEQUENCE</scope>
    <source>
        <strain evidence="3">CGMCC 1.15360</strain>
    </source>
</reference>
<dbReference type="InterPro" id="IPR012495">
    <property type="entry name" value="TadE-like_dom"/>
</dbReference>
<proteinExistence type="predicted"/>
<dbReference type="EMBL" id="BMIP01000020">
    <property type="protein sequence ID" value="GGD85061.1"/>
    <property type="molecule type" value="Genomic_DNA"/>
</dbReference>
<protein>
    <recommendedName>
        <fullName evidence="2">TadE-like domain-containing protein</fullName>
    </recommendedName>
</protein>
<dbReference type="Proteomes" id="UP000612349">
    <property type="component" value="Unassembled WGS sequence"/>
</dbReference>
<keyword evidence="4" id="KW-1185">Reference proteome</keyword>
<evidence type="ECO:0000259" key="2">
    <source>
        <dbReference type="Pfam" id="PF07811"/>
    </source>
</evidence>
<reference evidence="3" key="2">
    <citation type="submission" date="2020-09" db="EMBL/GenBank/DDBJ databases">
        <authorList>
            <person name="Sun Q."/>
            <person name="Zhou Y."/>
        </authorList>
    </citation>
    <scope>NUCLEOTIDE SEQUENCE</scope>
    <source>
        <strain evidence="3">CGMCC 1.15360</strain>
    </source>
</reference>
<gene>
    <name evidence="3" type="ORF">GCM10010990_38830</name>
</gene>
<sequence>MSRLSLQRLRGDQSASAAVEFALIGPVFITMLLAVLQFGITMRDYNSLRSASGDVARYAIVNYETANRLTDEQLSSYARSVAIRSPYGLPNDRVTTTVTTPGTQRIAGAVEKQIAMTYEVDLLVGMIDLPTIRLRFSRPVFLLEN</sequence>
<dbReference type="OrthoDB" id="7427721at2"/>
<dbReference type="Pfam" id="PF07811">
    <property type="entry name" value="TadE"/>
    <property type="match status" value="1"/>
</dbReference>